<reference evidence="1 2" key="1">
    <citation type="submission" date="2013-01" db="EMBL/GenBank/DDBJ databases">
        <title>Large myovirus of Bacillus.</title>
        <authorList>
            <person name="Klumpp J."/>
            <person name="Beyer W."/>
            <person name="Loessner M.J."/>
        </authorList>
    </citation>
    <scope>NUCLEOTIDE SEQUENCE [LARGE SCALE GENOMIC DNA]</scope>
</reference>
<accession>G9B1W8</accession>
<name>G9B1W8_9CAUD</name>
<evidence type="ECO:0000313" key="1">
    <source>
        <dbReference type="EMBL" id="ADH03363.1"/>
    </source>
</evidence>
<dbReference type="Proteomes" id="UP000005445">
    <property type="component" value="Segment"/>
</dbReference>
<dbReference type="KEGG" id="vg:11536622"/>
<protein>
    <submittedName>
        <fullName evidence="1">Gp217</fullName>
    </submittedName>
</protein>
<evidence type="ECO:0000313" key="2">
    <source>
        <dbReference type="Proteomes" id="UP000005445"/>
    </source>
</evidence>
<proteinExistence type="predicted"/>
<organism evidence="1 2">
    <name type="scientific">Bacillus phage W.Ph</name>
    <dbReference type="NCBI Taxonomy" id="764595"/>
    <lineage>
        <taxon>Viruses</taxon>
        <taxon>Duplodnaviria</taxon>
        <taxon>Heunggongvirae</taxon>
        <taxon>Uroviricota</taxon>
        <taxon>Caudoviricetes</taxon>
        <taxon>Herelleviridae</taxon>
        <taxon>Bastillevirinae</taxon>
        <taxon>Wphvirus</taxon>
        <taxon>Wphvirus WPh</taxon>
    </lineage>
</organism>
<sequence length="110" mass="13497">MTRHTRNRQRVKAIRMETGIIITSYMKDKNLELDRVKEAYVGRHLDPTFRWTRTERANFKYDENDEVYYYYVDKNIINWTKIEHGVIVKYNMNPKVGRTMSYRLWDKKNA</sequence>
<dbReference type="OrthoDB" id="26747at10239"/>
<dbReference type="EMBL" id="HM144387">
    <property type="protein sequence ID" value="ADH03363.1"/>
    <property type="molecule type" value="Genomic_DNA"/>
</dbReference>
<keyword evidence="2" id="KW-1185">Reference proteome</keyword>
<dbReference type="RefSeq" id="YP_004957232.1">
    <property type="nucleotide sequence ID" value="NC_016563.1"/>
</dbReference>
<dbReference type="GeneID" id="11536622"/>